<protein>
    <submittedName>
        <fullName evidence="1">Uncharacterized protein</fullName>
    </submittedName>
</protein>
<organism evidence="1 2">
    <name type="scientific">Pholiota conissans</name>
    <dbReference type="NCBI Taxonomy" id="109636"/>
    <lineage>
        <taxon>Eukaryota</taxon>
        <taxon>Fungi</taxon>
        <taxon>Dikarya</taxon>
        <taxon>Basidiomycota</taxon>
        <taxon>Agaricomycotina</taxon>
        <taxon>Agaricomycetes</taxon>
        <taxon>Agaricomycetidae</taxon>
        <taxon>Agaricales</taxon>
        <taxon>Agaricineae</taxon>
        <taxon>Strophariaceae</taxon>
        <taxon>Pholiota</taxon>
    </lineage>
</organism>
<dbReference type="EMBL" id="MU155404">
    <property type="protein sequence ID" value="KAF9473988.1"/>
    <property type="molecule type" value="Genomic_DNA"/>
</dbReference>
<dbReference type="AlphaFoldDB" id="A0A9P5YQF2"/>
<dbReference type="Proteomes" id="UP000807469">
    <property type="component" value="Unassembled WGS sequence"/>
</dbReference>
<gene>
    <name evidence="1" type="ORF">BDN70DRAFT_769504</name>
</gene>
<evidence type="ECO:0000313" key="1">
    <source>
        <dbReference type="EMBL" id="KAF9473988.1"/>
    </source>
</evidence>
<sequence length="156" mass="17504">LFDDFSFVPPFVILEIVCYKFHAFDLYKLDNLAGKSDGPNEAIEEKCSPVVKRHSESSGSSKTYPTFASLLQPLLIYFDILGTHAASSGNAAATLTILKGCTAYCAHLSELNAKYEWSAVLWYHKDFFEKRSKEMANGIYSGWVTADHTIINKFLF</sequence>
<accession>A0A9P5YQF2</accession>
<keyword evidence="2" id="KW-1185">Reference proteome</keyword>
<dbReference type="OrthoDB" id="3051534at2759"/>
<name>A0A9P5YQF2_9AGAR</name>
<comment type="caution">
    <text evidence="1">The sequence shown here is derived from an EMBL/GenBank/DDBJ whole genome shotgun (WGS) entry which is preliminary data.</text>
</comment>
<evidence type="ECO:0000313" key="2">
    <source>
        <dbReference type="Proteomes" id="UP000807469"/>
    </source>
</evidence>
<feature type="non-terminal residue" evidence="1">
    <location>
        <position position="1"/>
    </location>
</feature>
<proteinExistence type="predicted"/>
<reference evidence="1" key="1">
    <citation type="submission" date="2020-11" db="EMBL/GenBank/DDBJ databases">
        <authorList>
            <consortium name="DOE Joint Genome Institute"/>
            <person name="Ahrendt S."/>
            <person name="Riley R."/>
            <person name="Andreopoulos W."/>
            <person name="Labutti K."/>
            <person name="Pangilinan J."/>
            <person name="Ruiz-Duenas F.J."/>
            <person name="Barrasa J.M."/>
            <person name="Sanchez-Garcia M."/>
            <person name="Camarero S."/>
            <person name="Miyauchi S."/>
            <person name="Serrano A."/>
            <person name="Linde D."/>
            <person name="Babiker R."/>
            <person name="Drula E."/>
            <person name="Ayuso-Fernandez I."/>
            <person name="Pacheco R."/>
            <person name="Padilla G."/>
            <person name="Ferreira P."/>
            <person name="Barriuso J."/>
            <person name="Kellner H."/>
            <person name="Castanera R."/>
            <person name="Alfaro M."/>
            <person name="Ramirez L."/>
            <person name="Pisabarro A.G."/>
            <person name="Kuo A."/>
            <person name="Tritt A."/>
            <person name="Lipzen A."/>
            <person name="He G."/>
            <person name="Yan M."/>
            <person name="Ng V."/>
            <person name="Cullen D."/>
            <person name="Martin F."/>
            <person name="Rosso M.-N."/>
            <person name="Henrissat B."/>
            <person name="Hibbett D."/>
            <person name="Martinez A.T."/>
            <person name="Grigoriev I.V."/>
        </authorList>
    </citation>
    <scope>NUCLEOTIDE SEQUENCE</scope>
    <source>
        <strain evidence="1">CIRM-BRFM 674</strain>
    </source>
</reference>
<feature type="non-terminal residue" evidence="1">
    <location>
        <position position="156"/>
    </location>
</feature>